<sequence>MAAIAQEEDAVEEQYGVCGGGRGQRGRWSVGVSVVDRVLEPSVSAWAQRIEQDPAQRGVVVTDLIASASRLMSSPRAPWPIAASLTASLLSTARQAIVRVDGPHAVVLDHVLPFAARTTRISPNSPAVSDTGPTVSSLHVSTLINT</sequence>
<evidence type="ECO:0000313" key="2">
    <source>
        <dbReference type="Proteomes" id="UP000650628"/>
    </source>
</evidence>
<accession>A0A8J3XEH9</accession>
<protein>
    <submittedName>
        <fullName evidence="1">Uncharacterized protein</fullName>
    </submittedName>
</protein>
<dbReference type="Proteomes" id="UP000650628">
    <property type="component" value="Unassembled WGS sequence"/>
</dbReference>
<comment type="caution">
    <text evidence="1">The sequence shown here is derived from an EMBL/GenBank/DDBJ whole genome shotgun (WGS) entry which is preliminary data.</text>
</comment>
<dbReference type="EMBL" id="BOOO01000040">
    <property type="protein sequence ID" value="GII33513.1"/>
    <property type="molecule type" value="Genomic_DNA"/>
</dbReference>
<gene>
    <name evidence="1" type="ORF">Pmi06nite_69550</name>
</gene>
<keyword evidence="2" id="KW-1185">Reference proteome</keyword>
<organism evidence="1 2">
    <name type="scientific">Planotetraspora mira</name>
    <dbReference type="NCBI Taxonomy" id="58121"/>
    <lineage>
        <taxon>Bacteria</taxon>
        <taxon>Bacillati</taxon>
        <taxon>Actinomycetota</taxon>
        <taxon>Actinomycetes</taxon>
        <taxon>Streptosporangiales</taxon>
        <taxon>Streptosporangiaceae</taxon>
        <taxon>Planotetraspora</taxon>
    </lineage>
</organism>
<name>A0A8J3XEH9_9ACTN</name>
<dbReference type="AlphaFoldDB" id="A0A8J3XEH9"/>
<reference evidence="1 2" key="1">
    <citation type="submission" date="2021-01" db="EMBL/GenBank/DDBJ databases">
        <title>Whole genome shotgun sequence of Planotetraspora mira NBRC 15435.</title>
        <authorList>
            <person name="Komaki H."/>
            <person name="Tamura T."/>
        </authorList>
    </citation>
    <scope>NUCLEOTIDE SEQUENCE [LARGE SCALE GENOMIC DNA]</scope>
    <source>
        <strain evidence="1 2">NBRC 15435</strain>
    </source>
</reference>
<proteinExistence type="predicted"/>
<evidence type="ECO:0000313" key="1">
    <source>
        <dbReference type="EMBL" id="GII33513.1"/>
    </source>
</evidence>